<dbReference type="EMBL" id="PHHC01000002">
    <property type="protein sequence ID" value="PPE06943.1"/>
    <property type="molecule type" value="Genomic_DNA"/>
</dbReference>
<comment type="subcellular location">
    <subcellularLocation>
        <location evidence="1">Membrane</location>
        <topology evidence="1">Multi-pass membrane protein</topology>
    </subcellularLocation>
</comment>
<keyword evidence="7 15" id="KW-0808">Transferase</keyword>
<dbReference type="PANTHER" id="PTHR14269">
    <property type="entry name" value="CDP-DIACYLGLYCEROL--GLYCEROL-3-PHOSPHATE 3-PHOSPHATIDYLTRANSFERASE-RELATED"/>
    <property type="match status" value="1"/>
</dbReference>
<evidence type="ECO:0000256" key="4">
    <source>
        <dbReference type="ARBA" id="ARBA00013170"/>
    </source>
</evidence>
<dbReference type="Proteomes" id="UP000239425">
    <property type="component" value="Unassembled WGS sequence"/>
</dbReference>
<proteinExistence type="inferred from homology"/>
<evidence type="ECO:0000256" key="14">
    <source>
        <dbReference type="ARBA" id="ARBA00048586"/>
    </source>
</evidence>
<dbReference type="InterPro" id="IPR000462">
    <property type="entry name" value="CDP-OH_P_trans"/>
</dbReference>
<evidence type="ECO:0000256" key="7">
    <source>
        <dbReference type="ARBA" id="ARBA00022679"/>
    </source>
</evidence>
<sequence>MFKKVFQKSWGPNCLTGLRCILGVWIGVRLQEHMDLTLMTLFVCVILTDVLDGWWARSYHMTSKLGTVLDPLADKIMVISVVFGLVKRGVIPKWFLYLTLIKEITLVFGGLYGMHKQLPLNALRWGKVAMFGQCLLLVLAMSRILYPWYHIGYEVYIGCVTAIMMIAWITYLLRTKDMWHDKV</sequence>
<dbReference type="InterPro" id="IPR048254">
    <property type="entry name" value="CDP_ALCOHOL_P_TRANSF_CS"/>
</dbReference>
<evidence type="ECO:0000256" key="1">
    <source>
        <dbReference type="ARBA" id="ARBA00004141"/>
    </source>
</evidence>
<dbReference type="InterPro" id="IPR050324">
    <property type="entry name" value="CDP-alcohol_PTase-I"/>
</dbReference>
<evidence type="ECO:0000256" key="9">
    <source>
        <dbReference type="ARBA" id="ARBA00022989"/>
    </source>
</evidence>
<dbReference type="PIRSF" id="PIRSF000847">
    <property type="entry name" value="Phos_ph_gly_syn"/>
    <property type="match status" value="1"/>
</dbReference>
<comment type="similarity">
    <text evidence="3 15">Belongs to the CDP-alcohol phosphatidyltransferase class-I family.</text>
</comment>
<evidence type="ECO:0000256" key="13">
    <source>
        <dbReference type="ARBA" id="ARBA00023264"/>
    </source>
</evidence>
<dbReference type="EC" id="2.7.8.5" evidence="4"/>
<evidence type="ECO:0000256" key="6">
    <source>
        <dbReference type="ARBA" id="ARBA00022516"/>
    </source>
</evidence>
<evidence type="ECO:0000256" key="8">
    <source>
        <dbReference type="ARBA" id="ARBA00022692"/>
    </source>
</evidence>
<keyword evidence="13" id="KW-1208">Phospholipid metabolism</keyword>
<organism evidence="17 18">
    <name type="scientific">Holospora curviuscula</name>
    <dbReference type="NCBI Taxonomy" id="1082868"/>
    <lineage>
        <taxon>Bacteria</taxon>
        <taxon>Pseudomonadati</taxon>
        <taxon>Pseudomonadota</taxon>
        <taxon>Alphaproteobacteria</taxon>
        <taxon>Holosporales</taxon>
        <taxon>Holosporaceae</taxon>
        <taxon>Holospora</taxon>
    </lineage>
</organism>
<dbReference type="InterPro" id="IPR004570">
    <property type="entry name" value="Phosphatidylglycerol_P_synth"/>
</dbReference>
<keyword evidence="9 16" id="KW-1133">Transmembrane helix</keyword>
<keyword evidence="12" id="KW-0594">Phospholipid biosynthesis</keyword>
<keyword evidence="8 16" id="KW-0812">Transmembrane</keyword>
<dbReference type="PANTHER" id="PTHR14269:SF11">
    <property type="entry name" value="CDP-DIACYLGLYCEROL--GLYCEROL-3-PHOSPHATE 3-PHOSPHATIDYLTRANSFERASE"/>
    <property type="match status" value="1"/>
</dbReference>
<dbReference type="Gene3D" id="1.20.120.1760">
    <property type="match status" value="1"/>
</dbReference>
<evidence type="ECO:0000256" key="11">
    <source>
        <dbReference type="ARBA" id="ARBA00023136"/>
    </source>
</evidence>
<feature type="transmembrane region" description="Helical" evidence="16">
    <location>
        <begin position="36"/>
        <end position="56"/>
    </location>
</feature>
<feature type="transmembrane region" description="Helical" evidence="16">
    <location>
        <begin position="125"/>
        <end position="149"/>
    </location>
</feature>
<protein>
    <recommendedName>
        <fullName evidence="5">CDP-diacylglycerol--glycerol-3-phosphate 3-phosphatidyltransferase</fullName>
        <ecNumber evidence="4">2.7.8.5</ecNumber>
    </recommendedName>
</protein>
<keyword evidence="11 16" id="KW-0472">Membrane</keyword>
<evidence type="ECO:0000256" key="16">
    <source>
        <dbReference type="SAM" id="Phobius"/>
    </source>
</evidence>
<dbReference type="AlphaFoldDB" id="A0A2S5RI12"/>
<comment type="caution">
    <text evidence="17">The sequence shown here is derived from an EMBL/GenBank/DDBJ whole genome shotgun (WGS) entry which is preliminary data.</text>
</comment>
<dbReference type="GO" id="GO:0046474">
    <property type="term" value="P:glycerophospholipid biosynthetic process"/>
    <property type="evidence" value="ECO:0007669"/>
    <property type="project" value="TreeGrafter"/>
</dbReference>
<gene>
    <name evidence="17" type="ORF">HCUR_00005</name>
</gene>
<dbReference type="OrthoDB" id="9796672at2"/>
<keyword evidence="10" id="KW-0443">Lipid metabolism</keyword>
<evidence type="ECO:0000256" key="10">
    <source>
        <dbReference type="ARBA" id="ARBA00023098"/>
    </source>
</evidence>
<comment type="pathway">
    <text evidence="2">Phospholipid metabolism; phosphatidylglycerol biosynthesis; phosphatidylglycerol from CDP-diacylglycerol: step 1/2.</text>
</comment>
<feature type="transmembrane region" description="Helical" evidence="16">
    <location>
        <begin position="155"/>
        <end position="173"/>
    </location>
</feature>
<reference evidence="17 18" key="1">
    <citation type="submission" date="2017-11" db="EMBL/GenBank/DDBJ databases">
        <title>Comparative genomic analysis of Holospora spp., intranuclear symbionts of paramecia.</title>
        <authorList>
            <person name="Garushyants S.K."/>
            <person name="Beliavskaya A."/>
            <person name="Malko D.B."/>
            <person name="Logacheva M.D."/>
            <person name="Rautian M.S."/>
            <person name="Gelfand M.S."/>
        </authorList>
    </citation>
    <scope>NUCLEOTIDE SEQUENCE [LARGE SCALE GENOMIC DNA]</scope>
    <source>
        <strain evidence="18">02AZ16</strain>
    </source>
</reference>
<dbReference type="RefSeq" id="WP_104206217.1">
    <property type="nucleotide sequence ID" value="NZ_PHHC01000002.1"/>
</dbReference>
<evidence type="ECO:0000313" key="18">
    <source>
        <dbReference type="Proteomes" id="UP000239425"/>
    </source>
</evidence>
<keyword evidence="18" id="KW-1185">Reference proteome</keyword>
<name>A0A2S5RI12_9PROT</name>
<evidence type="ECO:0000256" key="12">
    <source>
        <dbReference type="ARBA" id="ARBA00023209"/>
    </source>
</evidence>
<dbReference type="InterPro" id="IPR043130">
    <property type="entry name" value="CDP-OH_PTrfase_TM_dom"/>
</dbReference>
<feature type="transmembrane region" description="Helical" evidence="16">
    <location>
        <begin position="94"/>
        <end position="113"/>
    </location>
</feature>
<evidence type="ECO:0000256" key="2">
    <source>
        <dbReference type="ARBA" id="ARBA00005042"/>
    </source>
</evidence>
<dbReference type="GO" id="GO:0008444">
    <property type="term" value="F:CDP-diacylglycerol-glycerol-3-phosphate 3-phosphatidyltransferase activity"/>
    <property type="evidence" value="ECO:0007669"/>
    <property type="project" value="UniProtKB-EC"/>
</dbReference>
<evidence type="ECO:0000256" key="5">
    <source>
        <dbReference type="ARBA" id="ARBA00014944"/>
    </source>
</evidence>
<dbReference type="PROSITE" id="PS00379">
    <property type="entry name" value="CDP_ALCOHOL_P_TRANSF"/>
    <property type="match status" value="1"/>
</dbReference>
<dbReference type="GO" id="GO:0016020">
    <property type="term" value="C:membrane"/>
    <property type="evidence" value="ECO:0007669"/>
    <property type="project" value="UniProtKB-SubCell"/>
</dbReference>
<keyword evidence="6" id="KW-0444">Lipid biosynthesis</keyword>
<accession>A0A2S5RI12</accession>
<evidence type="ECO:0000256" key="3">
    <source>
        <dbReference type="ARBA" id="ARBA00010441"/>
    </source>
</evidence>
<evidence type="ECO:0000256" key="15">
    <source>
        <dbReference type="RuleBase" id="RU003750"/>
    </source>
</evidence>
<evidence type="ECO:0000313" key="17">
    <source>
        <dbReference type="EMBL" id="PPE06943.1"/>
    </source>
</evidence>
<dbReference type="Pfam" id="PF01066">
    <property type="entry name" value="CDP-OH_P_transf"/>
    <property type="match status" value="1"/>
</dbReference>
<comment type="catalytic activity">
    <reaction evidence="14">
        <text>a CDP-1,2-diacyl-sn-glycerol + sn-glycerol 3-phosphate = a 1,2-diacyl-sn-glycero-3-phospho-(1'-sn-glycero-3'-phosphate) + CMP + H(+)</text>
        <dbReference type="Rhea" id="RHEA:12593"/>
        <dbReference type="ChEBI" id="CHEBI:15378"/>
        <dbReference type="ChEBI" id="CHEBI:57597"/>
        <dbReference type="ChEBI" id="CHEBI:58332"/>
        <dbReference type="ChEBI" id="CHEBI:60110"/>
        <dbReference type="ChEBI" id="CHEBI:60377"/>
        <dbReference type="EC" id="2.7.8.5"/>
    </reaction>
</comment>